<dbReference type="EMBL" id="QGNW01001190">
    <property type="protein sequence ID" value="RVW50982.1"/>
    <property type="molecule type" value="Genomic_DNA"/>
</dbReference>
<evidence type="ECO:0000256" key="5">
    <source>
        <dbReference type="ARBA" id="ARBA00022692"/>
    </source>
</evidence>
<organism evidence="9 10">
    <name type="scientific">Vitis vinifera</name>
    <name type="common">Grape</name>
    <dbReference type="NCBI Taxonomy" id="29760"/>
    <lineage>
        <taxon>Eukaryota</taxon>
        <taxon>Viridiplantae</taxon>
        <taxon>Streptophyta</taxon>
        <taxon>Embryophyta</taxon>
        <taxon>Tracheophyta</taxon>
        <taxon>Spermatophyta</taxon>
        <taxon>Magnoliopsida</taxon>
        <taxon>eudicotyledons</taxon>
        <taxon>Gunneridae</taxon>
        <taxon>Pentapetalae</taxon>
        <taxon>rosids</taxon>
        <taxon>Vitales</taxon>
        <taxon>Vitaceae</taxon>
        <taxon>Viteae</taxon>
        <taxon>Vitis</taxon>
    </lineage>
</organism>
<dbReference type="InterPro" id="IPR008166">
    <property type="entry name" value="Glyco_transf_92"/>
</dbReference>
<dbReference type="Pfam" id="PF01697">
    <property type="entry name" value="Glyco_transf_92"/>
    <property type="match status" value="1"/>
</dbReference>
<name>A0A438ETM6_VITVI</name>
<keyword evidence="6" id="KW-1133">Transmembrane helix</keyword>
<evidence type="ECO:0000256" key="3">
    <source>
        <dbReference type="ARBA" id="ARBA00022676"/>
    </source>
</evidence>
<dbReference type="Proteomes" id="UP000288805">
    <property type="component" value="Unassembled WGS sequence"/>
</dbReference>
<dbReference type="AlphaFoldDB" id="A0A438ETM6"/>
<comment type="caution">
    <text evidence="9">The sequence shown here is derived from an EMBL/GenBank/DDBJ whole genome shotgun (WGS) entry which is preliminary data.</text>
</comment>
<evidence type="ECO:0000256" key="8">
    <source>
        <dbReference type="RuleBase" id="RU366017"/>
    </source>
</evidence>
<evidence type="ECO:0000256" key="1">
    <source>
        <dbReference type="ARBA" id="ARBA00004167"/>
    </source>
</evidence>
<reference evidence="9 10" key="1">
    <citation type="journal article" date="2018" name="PLoS Genet.">
        <title>Population sequencing reveals clonal diversity and ancestral inbreeding in the grapevine cultivar Chardonnay.</title>
        <authorList>
            <person name="Roach M.J."/>
            <person name="Johnson D.L."/>
            <person name="Bohlmann J."/>
            <person name="van Vuuren H.J."/>
            <person name="Jones S.J."/>
            <person name="Pretorius I.S."/>
            <person name="Schmidt S.A."/>
            <person name="Borneman A.R."/>
        </authorList>
    </citation>
    <scope>NUCLEOTIDE SEQUENCE [LARGE SCALE GENOMIC DNA]</scope>
    <source>
        <strain evidence="10">cv. Chardonnay</strain>
        <tissue evidence="9">Leaf</tissue>
    </source>
</reference>
<dbReference type="PANTHER" id="PTHR21461:SF69">
    <property type="entry name" value="GLYCOSYLTRANSFERASE FAMILY 92 PROTEIN"/>
    <property type="match status" value="1"/>
</dbReference>
<evidence type="ECO:0000256" key="2">
    <source>
        <dbReference type="ARBA" id="ARBA00007647"/>
    </source>
</evidence>
<proteinExistence type="inferred from homology"/>
<evidence type="ECO:0000256" key="6">
    <source>
        <dbReference type="ARBA" id="ARBA00022989"/>
    </source>
</evidence>
<protein>
    <recommendedName>
        <fullName evidence="8">Glycosyltransferase family 92 protein</fullName>
        <ecNumber evidence="8">2.4.1.-</ecNumber>
    </recommendedName>
</protein>
<dbReference type="GO" id="GO:0016020">
    <property type="term" value="C:membrane"/>
    <property type="evidence" value="ECO:0007669"/>
    <property type="project" value="UniProtKB-SubCell"/>
</dbReference>
<gene>
    <name evidence="9" type="primary">VvCHDh000356_1</name>
    <name evidence="9" type="ORF">CK203_071318</name>
</gene>
<accession>A0A438ETM6</accession>
<evidence type="ECO:0000256" key="7">
    <source>
        <dbReference type="ARBA" id="ARBA00023136"/>
    </source>
</evidence>
<comment type="subcellular location">
    <subcellularLocation>
        <location evidence="1">Membrane</location>
        <topology evidence="1">Single-pass membrane protein</topology>
    </subcellularLocation>
</comment>
<dbReference type="PANTHER" id="PTHR21461">
    <property type="entry name" value="GLYCOSYLTRANSFERASE FAMILY 92 PROTEIN"/>
    <property type="match status" value="1"/>
</dbReference>
<dbReference type="EC" id="2.4.1.-" evidence="8"/>
<evidence type="ECO:0000313" key="9">
    <source>
        <dbReference type="EMBL" id="RVW50982.1"/>
    </source>
</evidence>
<dbReference type="GO" id="GO:0016757">
    <property type="term" value="F:glycosyltransferase activity"/>
    <property type="evidence" value="ECO:0007669"/>
    <property type="project" value="UniProtKB-UniRule"/>
</dbReference>
<comment type="similarity">
    <text evidence="2 8">Belongs to the glycosyltransferase 92 family.</text>
</comment>
<keyword evidence="3 8" id="KW-0328">Glycosyltransferase</keyword>
<keyword evidence="5" id="KW-0812">Transmembrane</keyword>
<sequence length="565" mass="65377">MAFRFRIDLCFAFVSILVLAECYLHLYRNVRGSGEDLLQRRLSLRARWDEMCRPHYAVREELVRPSRHVSSLRDSITPITESVLFPDWEVLIIVSPEGEVSSESGEDYQCVFQNNATSPARPAWVFPFTKRRTFKCVIPRRIRRFRPYFQPALTRAEPAKQREIHSFTRELFRWTFLAYESLSTQNDVVLFVKGVNNRQGVNRSPSQLRCVFGNDATIAVRTAVTTSSQEVFRCRHPDLRPLSHREIENERIKISLEISDENRVVPSVAYYTPMRTVATLEPKSQLCASTMIYNAAKFLKEWVVYHSRIGVEKFILYDNGSDDELQTIVEELNQDGFNVKTVLWPWPKTQEAGFSHSAIYAKDTCKWMMYVDVDEFVFSPTWLSSSTPSTKMLFSLLPNKPTSNVGQILIRCNEFGPSNQHSHPVHGVTQGYTCRRRAEQRHKSVVLLEAVDSSLVNAVHHFGLKEGFNGKRLSLSQGVVNHYKYQAWSEFKAKFRRRVSAYVVDWTDEANPTSKDRAPGLGFLPIEPKGWASKFCEVNDERLKMVTQRWFGIPWTSENKMAWEK</sequence>
<keyword evidence="7" id="KW-0472">Membrane</keyword>
<dbReference type="SUPFAM" id="SSF53448">
    <property type="entry name" value="Nucleotide-diphospho-sugar transferases"/>
    <property type="match status" value="1"/>
</dbReference>
<keyword evidence="4 8" id="KW-0808">Transferase</keyword>
<evidence type="ECO:0000313" key="10">
    <source>
        <dbReference type="Proteomes" id="UP000288805"/>
    </source>
</evidence>
<dbReference type="InterPro" id="IPR029044">
    <property type="entry name" value="Nucleotide-diphossugar_trans"/>
</dbReference>
<evidence type="ECO:0000256" key="4">
    <source>
        <dbReference type="ARBA" id="ARBA00022679"/>
    </source>
</evidence>
<dbReference type="CDD" id="cd00761">
    <property type="entry name" value="Glyco_tranf_GTA_type"/>
    <property type="match status" value="1"/>
</dbReference>